<evidence type="ECO:0000313" key="2">
    <source>
        <dbReference type="Proteomes" id="UP000325577"/>
    </source>
</evidence>
<reference evidence="1 2" key="1">
    <citation type="submission" date="2019-09" db="EMBL/GenBank/DDBJ databases">
        <title>A chromosome-level genome assembly of the Chinese tupelo Nyssa sinensis.</title>
        <authorList>
            <person name="Yang X."/>
            <person name="Kang M."/>
            <person name="Yang Y."/>
            <person name="Xiong H."/>
            <person name="Wang M."/>
            <person name="Zhang Z."/>
            <person name="Wang Z."/>
            <person name="Wu H."/>
            <person name="Ma T."/>
            <person name="Liu J."/>
            <person name="Xi Z."/>
        </authorList>
    </citation>
    <scope>NUCLEOTIDE SEQUENCE [LARGE SCALE GENOMIC DNA]</scope>
    <source>
        <strain evidence="1">J267</strain>
        <tissue evidence="1">Leaf</tissue>
    </source>
</reference>
<accession>A0A5J5C6A1</accession>
<proteinExistence type="predicted"/>
<dbReference type="Proteomes" id="UP000325577">
    <property type="component" value="Linkage Group LG0"/>
</dbReference>
<keyword evidence="2" id="KW-1185">Reference proteome</keyword>
<sequence>MYVSCQKSWKNRARQLLLPLLRLQIYRLLPYLRPLPWLKQCTRESHGTVSNETHGSATRAIALATGVMNEDMKKDYKSATWKRDG</sequence>
<dbReference type="AlphaFoldDB" id="A0A5J5C6A1"/>
<gene>
    <name evidence="1" type="ORF">F0562_000815</name>
</gene>
<protein>
    <submittedName>
        <fullName evidence="1">Uncharacterized protein</fullName>
    </submittedName>
</protein>
<dbReference type="EMBL" id="CM018031">
    <property type="protein sequence ID" value="KAA8549131.1"/>
    <property type="molecule type" value="Genomic_DNA"/>
</dbReference>
<name>A0A5J5C6A1_9ASTE</name>
<organism evidence="1 2">
    <name type="scientific">Nyssa sinensis</name>
    <dbReference type="NCBI Taxonomy" id="561372"/>
    <lineage>
        <taxon>Eukaryota</taxon>
        <taxon>Viridiplantae</taxon>
        <taxon>Streptophyta</taxon>
        <taxon>Embryophyta</taxon>
        <taxon>Tracheophyta</taxon>
        <taxon>Spermatophyta</taxon>
        <taxon>Magnoliopsida</taxon>
        <taxon>eudicotyledons</taxon>
        <taxon>Gunneridae</taxon>
        <taxon>Pentapetalae</taxon>
        <taxon>asterids</taxon>
        <taxon>Cornales</taxon>
        <taxon>Nyssaceae</taxon>
        <taxon>Nyssa</taxon>
    </lineage>
</organism>
<evidence type="ECO:0000313" key="1">
    <source>
        <dbReference type="EMBL" id="KAA8549131.1"/>
    </source>
</evidence>